<dbReference type="AlphaFoldDB" id="A0A9J6Z926"/>
<accession>A0A9J6Z926</accession>
<dbReference type="Proteomes" id="UP001056756">
    <property type="component" value="Chromosome"/>
</dbReference>
<dbReference type="EMBL" id="CP097899">
    <property type="protein sequence ID" value="URN92479.1"/>
    <property type="molecule type" value="Genomic_DNA"/>
</dbReference>
<dbReference type="PANTHER" id="PTHR37305">
    <property type="entry name" value="INTEGRAL MEMBRANE PROTEIN-RELATED"/>
    <property type="match status" value="1"/>
</dbReference>
<keyword evidence="1" id="KW-1133">Transmembrane helix</keyword>
<keyword evidence="1" id="KW-0812">Transmembrane</keyword>
<feature type="transmembrane region" description="Helical" evidence="1">
    <location>
        <begin position="174"/>
        <end position="194"/>
    </location>
</feature>
<evidence type="ECO:0000313" key="3">
    <source>
        <dbReference type="Proteomes" id="UP001056756"/>
    </source>
</evidence>
<feature type="transmembrane region" description="Helical" evidence="1">
    <location>
        <begin position="106"/>
        <end position="130"/>
    </location>
</feature>
<evidence type="ECO:0000313" key="2">
    <source>
        <dbReference type="EMBL" id="URN92479.1"/>
    </source>
</evidence>
<organism evidence="2 3">
    <name type="scientific">Candidatus Pristimantibacillus lignocellulolyticus</name>
    <dbReference type="NCBI Taxonomy" id="2994561"/>
    <lineage>
        <taxon>Bacteria</taxon>
        <taxon>Bacillati</taxon>
        <taxon>Bacillota</taxon>
        <taxon>Bacilli</taxon>
        <taxon>Bacillales</taxon>
        <taxon>Paenibacillaceae</taxon>
        <taxon>Candidatus Pristimantibacillus</taxon>
    </lineage>
</organism>
<evidence type="ECO:0000256" key="1">
    <source>
        <dbReference type="SAM" id="Phobius"/>
    </source>
</evidence>
<name>A0A9J6Z926_9BACL</name>
<dbReference type="Pfam" id="PF12730">
    <property type="entry name" value="ABC2_membrane_4"/>
    <property type="match status" value="1"/>
</dbReference>
<feature type="transmembrane region" description="Helical" evidence="1">
    <location>
        <begin position="21"/>
        <end position="43"/>
    </location>
</feature>
<feature type="transmembrane region" description="Helical" evidence="1">
    <location>
        <begin position="150"/>
        <end position="167"/>
    </location>
</feature>
<keyword evidence="1" id="KW-0472">Membrane</keyword>
<feature type="transmembrane region" description="Helical" evidence="1">
    <location>
        <begin position="63"/>
        <end position="85"/>
    </location>
</feature>
<feature type="transmembrane region" description="Helical" evidence="1">
    <location>
        <begin position="222"/>
        <end position="244"/>
    </location>
</feature>
<protein>
    <submittedName>
        <fullName evidence="2">ABC transporter permease</fullName>
    </submittedName>
</protein>
<reference evidence="2" key="1">
    <citation type="submission" date="2022-05" db="EMBL/GenBank/DDBJ databases">
        <title>Novel bacterial taxa in a minimal lignocellulolytic consortium and its capacity to transform plastics disclosed by genome-resolved metagenomics.</title>
        <authorList>
            <person name="Rodriguez C.A.D."/>
            <person name="Diaz-Garcia L."/>
            <person name="Herrera K."/>
            <person name="Tarazona N.A."/>
            <person name="Sproer C."/>
            <person name="Overmann J."/>
            <person name="Jimenez D.J."/>
        </authorList>
    </citation>
    <scope>NUCLEOTIDE SEQUENCE</scope>
    <source>
        <strain evidence="2">MAG5</strain>
    </source>
</reference>
<sequence length="249" mass="27554">MSNFMKLVQNEAQKLYKKKSFFIAYAIMAIMAIAAAIIINQTVLRENMGATDYVNLILGLDGFGSIFVLIAIIFTASIVTIEHQLGTIKFLLIRAHSRSTILASKYVTLILYIIALMLFTAIIALVMGVLLLDTSNLSMTLVLKNIGNTLLYTTVYATLMFMFGVLTRSMGATIGIGLVLNFTEGIFVMLLSRYEWAKYTLFLNTNLSAYSNGGAPMEGMTIGFSSIMIVLYMALFLAISFTVFNKRDI</sequence>
<dbReference type="PANTHER" id="PTHR37305:SF1">
    <property type="entry name" value="MEMBRANE PROTEIN"/>
    <property type="match status" value="1"/>
</dbReference>
<dbReference type="KEGG" id="plig:NAG76_11260"/>
<proteinExistence type="predicted"/>
<gene>
    <name evidence="2" type="ORF">NAG76_11260</name>
</gene>